<proteinExistence type="predicted"/>
<dbReference type="CDD" id="cd09023">
    <property type="entry name" value="Aldose_epim_Ec_c4013"/>
    <property type="match status" value="1"/>
</dbReference>
<evidence type="ECO:0000313" key="2">
    <source>
        <dbReference type="Proteomes" id="UP000193558"/>
    </source>
</evidence>
<evidence type="ECO:0000313" key="1">
    <source>
        <dbReference type="EMBL" id="ORM71270.1"/>
    </source>
</evidence>
<dbReference type="InterPro" id="IPR014718">
    <property type="entry name" value="GH-type_carb-bd"/>
</dbReference>
<dbReference type="GO" id="GO:0030246">
    <property type="term" value="F:carbohydrate binding"/>
    <property type="evidence" value="ECO:0007669"/>
    <property type="project" value="InterPro"/>
</dbReference>
<dbReference type="OrthoDB" id="6183686at2"/>
<dbReference type="InterPro" id="IPR027839">
    <property type="entry name" value="DUF4432"/>
</dbReference>
<dbReference type="EMBL" id="MLFR01000002">
    <property type="protein sequence ID" value="ORM71270.1"/>
    <property type="molecule type" value="Genomic_DNA"/>
</dbReference>
<accession>A0A1X1D3X2</accession>
<dbReference type="Gene3D" id="2.70.98.10">
    <property type="match status" value="1"/>
</dbReference>
<dbReference type="Pfam" id="PF14486">
    <property type="entry name" value="DUF4432"/>
    <property type="match status" value="1"/>
</dbReference>
<protein>
    <submittedName>
        <fullName evidence="1">DUF4432 domain-containing protein</fullName>
    </submittedName>
</protein>
<organism evidence="1 2">
    <name type="scientific">Pantoea rwandensis</name>
    <dbReference type="NCBI Taxonomy" id="1076550"/>
    <lineage>
        <taxon>Bacteria</taxon>
        <taxon>Pseudomonadati</taxon>
        <taxon>Pseudomonadota</taxon>
        <taxon>Gammaproteobacteria</taxon>
        <taxon>Enterobacterales</taxon>
        <taxon>Erwiniaceae</taxon>
        <taxon>Pantoea</taxon>
    </lineage>
</organism>
<comment type="caution">
    <text evidence="1">The sequence shown here is derived from an EMBL/GenBank/DDBJ whole genome shotgun (WGS) entry which is preliminary data.</text>
</comment>
<name>A0A1X1D3X2_9GAMM</name>
<sequence length="404" mass="45829">MVFLFGKEWTRKELEQRTGQLAQIAGVRLVTLQNGPEQGVRVLEFRSGSGLTFTINIDRGFDLGDCAWGGTNLGWLSSTGTRHPSLHEHDGENGFGWLRSFSGTNATCGLDQNLFPATDDVTHYHYPPRKQMTQPLHGRVANSPAHLMGYGERWNEDGSCTLWAKGLVKQVAVFAENLWLYRTVEVDLGSDKIRLHDEVVNMGFNRTTHMYLYHLNFGFPLLDEGTEYVAPIARVIWAAHEQEYESQGVGYAIQSEPKKNFNEQVYEHEMMADQNGRIPVLLINRRLNAGEGLAVKVTTLKAQFPCQFEWQALSEGCFALGIEPSTNHVLGKNFARDRNEVRWLEHRESYAYDLEIDVLHSAKSIAAAVDEVYAICRQPDEQYPRPEGNWFSLQEYLLPAKYNG</sequence>
<dbReference type="Proteomes" id="UP000193558">
    <property type="component" value="Unassembled WGS sequence"/>
</dbReference>
<gene>
    <name evidence="1" type="ORF">HA51_04860</name>
</gene>
<dbReference type="AlphaFoldDB" id="A0A1X1D3X2"/>
<reference evidence="1 2" key="1">
    <citation type="journal article" date="2017" name="Antonie Van Leeuwenhoek">
        <title>Phylogenomic resolution of the bacterial genus Pantoea and its relationship with Erwinia and Tatumella.</title>
        <authorList>
            <person name="Palmer M."/>
            <person name="Steenkamp E.T."/>
            <person name="Coetzee M.P."/>
            <person name="Chan W.Y."/>
            <person name="van Zyl E."/>
            <person name="De Maayer P."/>
            <person name="Coutinho T.A."/>
            <person name="Blom J."/>
            <person name="Smits T.H."/>
            <person name="Duffy B."/>
            <person name="Venter S.N."/>
        </authorList>
    </citation>
    <scope>NUCLEOTIDE SEQUENCE [LARGE SCALE GENOMIC DNA]</scope>
    <source>
        <strain evidence="1 2">LMG 26275</strain>
    </source>
</reference>